<dbReference type="InterPro" id="IPR050266">
    <property type="entry name" value="AB_hydrolase_sf"/>
</dbReference>
<dbReference type="EMBL" id="PVLV01000224">
    <property type="protein sequence ID" value="PRH78249.1"/>
    <property type="molecule type" value="Genomic_DNA"/>
</dbReference>
<gene>
    <name evidence="3" type="ORF">C6N75_15905</name>
</gene>
<feature type="region of interest" description="Disordered" evidence="1">
    <location>
        <begin position="86"/>
        <end position="113"/>
    </location>
</feature>
<comment type="caution">
    <text evidence="3">The sequence shown here is derived from an EMBL/GenBank/DDBJ whole genome shotgun (WGS) entry which is preliminary data.</text>
</comment>
<dbReference type="SUPFAM" id="SSF53474">
    <property type="entry name" value="alpha/beta-Hydrolases"/>
    <property type="match status" value="1"/>
</dbReference>
<dbReference type="OrthoDB" id="7185741at2"/>
<evidence type="ECO:0000259" key="2">
    <source>
        <dbReference type="Pfam" id="PF12697"/>
    </source>
</evidence>
<dbReference type="PANTHER" id="PTHR43798">
    <property type="entry name" value="MONOACYLGLYCEROL LIPASE"/>
    <property type="match status" value="1"/>
</dbReference>
<organism evidence="3 4">
    <name type="scientific">Streptomyces solincola</name>
    <dbReference type="NCBI Taxonomy" id="2100817"/>
    <lineage>
        <taxon>Bacteria</taxon>
        <taxon>Bacillati</taxon>
        <taxon>Actinomycetota</taxon>
        <taxon>Actinomycetes</taxon>
        <taxon>Kitasatosporales</taxon>
        <taxon>Streptomycetaceae</taxon>
        <taxon>Streptomyces</taxon>
    </lineage>
</organism>
<proteinExistence type="predicted"/>
<dbReference type="PANTHER" id="PTHR43798:SF33">
    <property type="entry name" value="HYDROLASE, PUTATIVE (AFU_ORTHOLOGUE AFUA_2G14860)-RELATED"/>
    <property type="match status" value="1"/>
</dbReference>
<dbReference type="GO" id="GO:0016787">
    <property type="term" value="F:hydrolase activity"/>
    <property type="evidence" value="ECO:0007669"/>
    <property type="project" value="UniProtKB-KW"/>
</dbReference>
<evidence type="ECO:0000256" key="1">
    <source>
        <dbReference type="SAM" id="MobiDB-lite"/>
    </source>
</evidence>
<feature type="domain" description="AB hydrolase-1" evidence="2">
    <location>
        <begin position="139"/>
        <end position="366"/>
    </location>
</feature>
<keyword evidence="4" id="KW-1185">Reference proteome</keyword>
<dbReference type="AlphaFoldDB" id="A0A2S9PV12"/>
<dbReference type="Pfam" id="PF12697">
    <property type="entry name" value="Abhydrolase_6"/>
    <property type="match status" value="1"/>
</dbReference>
<evidence type="ECO:0000313" key="3">
    <source>
        <dbReference type="EMBL" id="PRH78249.1"/>
    </source>
</evidence>
<dbReference type="InterPro" id="IPR029058">
    <property type="entry name" value="AB_hydrolase_fold"/>
</dbReference>
<dbReference type="Proteomes" id="UP000239322">
    <property type="component" value="Unassembled WGS sequence"/>
</dbReference>
<dbReference type="Gene3D" id="3.40.50.1820">
    <property type="entry name" value="alpha/beta hydrolase"/>
    <property type="match status" value="1"/>
</dbReference>
<evidence type="ECO:0000313" key="4">
    <source>
        <dbReference type="Proteomes" id="UP000239322"/>
    </source>
</evidence>
<sequence length="381" mass="39560">MRCNARVRSGAAFHGPAAPALVHRGGAAKLVLVRRWPGPCTTALHGGSRKREGALMRAPVRWRALALTLVLGVTVGACGRLDHDRAAAPHPHAAPRDSTSAPSAPPLDGPGDFAKPVGVDGRAVFLQCRGVAPPGSPTVVLLSGYGNGADIWDLAVGGRQAVAPALAESTRVCAYDRPGSYLQGDPPAPGRSTAVAMPRTSRDVVVELRSLLSSAGIEGPYVLVGHSLGGFLSYHYARAYPQQVLGLVSVDGLPADLKGRLPAEVWDSSFQQPILRPTPVPGVGAVEAYDLDASLAQAEAAGPLPPVPLTTLLAEREAAEVPQAVADAWEPAQEAFARRFPQAAVRTVAGTTHYLQTERPDAVVEAVLRMIAATAPVGPGK</sequence>
<name>A0A2S9PV12_9ACTN</name>
<dbReference type="GO" id="GO:0016020">
    <property type="term" value="C:membrane"/>
    <property type="evidence" value="ECO:0007669"/>
    <property type="project" value="TreeGrafter"/>
</dbReference>
<reference evidence="3 4" key="1">
    <citation type="submission" date="2018-03" db="EMBL/GenBank/DDBJ databases">
        <title>Novel Streptomyces sp. from soil.</title>
        <authorList>
            <person name="Tan G.Y.A."/>
            <person name="Lee Z.Y."/>
        </authorList>
    </citation>
    <scope>NUCLEOTIDE SEQUENCE [LARGE SCALE GENOMIC DNA]</scope>
    <source>
        <strain evidence="3 4">ST5x</strain>
    </source>
</reference>
<keyword evidence="3" id="KW-0378">Hydrolase</keyword>
<protein>
    <submittedName>
        <fullName evidence="3">Alpha/beta hydrolase</fullName>
    </submittedName>
</protein>
<accession>A0A2S9PV12</accession>
<dbReference type="InterPro" id="IPR000073">
    <property type="entry name" value="AB_hydrolase_1"/>
</dbReference>